<dbReference type="Proteomes" id="UP000468413">
    <property type="component" value="Unassembled WGS sequence"/>
</dbReference>
<feature type="transmembrane region" description="Helical" evidence="1">
    <location>
        <begin position="37"/>
        <end position="59"/>
    </location>
</feature>
<name>A0A6I1GB32_9BIFI</name>
<accession>A0A6I1GB32</accession>
<keyword evidence="1" id="KW-0472">Membrane</keyword>
<evidence type="ECO:0000313" key="2">
    <source>
        <dbReference type="EMBL" id="KAB7788765.1"/>
    </source>
</evidence>
<keyword evidence="1" id="KW-0812">Transmembrane</keyword>
<dbReference type="EMBL" id="WBVS01000002">
    <property type="protein sequence ID" value="KAB7788765.1"/>
    <property type="molecule type" value="Genomic_DNA"/>
</dbReference>
<gene>
    <name evidence="2" type="ORF">F7D08_0499</name>
</gene>
<evidence type="ECO:0000313" key="3">
    <source>
        <dbReference type="Proteomes" id="UP000468413"/>
    </source>
</evidence>
<evidence type="ECO:0000256" key="1">
    <source>
        <dbReference type="SAM" id="Phobius"/>
    </source>
</evidence>
<keyword evidence="3" id="KW-1185">Reference proteome</keyword>
<protein>
    <submittedName>
        <fullName evidence="2">Uncharacterized protein</fullName>
    </submittedName>
</protein>
<organism evidence="2 3">
    <name type="scientific">Bifidobacterium cebidarum</name>
    <dbReference type="NCBI Taxonomy" id="2650773"/>
    <lineage>
        <taxon>Bacteria</taxon>
        <taxon>Bacillati</taxon>
        <taxon>Actinomycetota</taxon>
        <taxon>Actinomycetes</taxon>
        <taxon>Bifidobacteriales</taxon>
        <taxon>Bifidobacteriaceae</taxon>
        <taxon>Bifidobacterium</taxon>
    </lineage>
</organism>
<proteinExistence type="predicted"/>
<comment type="caution">
    <text evidence="2">The sequence shown here is derived from an EMBL/GenBank/DDBJ whole genome shotgun (WGS) entry which is preliminary data.</text>
</comment>
<dbReference type="AlphaFoldDB" id="A0A6I1GB32"/>
<keyword evidence="1" id="KW-1133">Transmembrane helix</keyword>
<sequence>MFTFAAFAICMGIAGLIAMPLDAWLMRATHNDPPFDLASVVFPAVIILTVVFAIWYLWWRLHGRPADLLAVSTEHWPVRTVACPDTKDEDGDVVRSTIKFILFTPGVKRTFKIPLRAGKGTYAGTGTISVSDGRIRLDAVSFAPAPRLRKGRYGWLEPGLKYDDDSEALIVNGEE</sequence>
<reference evidence="2 3" key="1">
    <citation type="submission" date="2019-09" db="EMBL/GenBank/DDBJ databases">
        <title>Characterization of the phylogenetic diversity of two novel species belonging to the genus Bifidobacterium: Bifidobacterium cebidarum sp. nov. and Bifidobacterium leontopitheci sp. nov.</title>
        <authorList>
            <person name="Lugli G.A."/>
            <person name="Duranti S."/>
            <person name="Milani C."/>
            <person name="Turroni F."/>
            <person name="Ventura M."/>
        </authorList>
    </citation>
    <scope>NUCLEOTIDE SEQUENCE [LARGE SCALE GENOMIC DNA]</scope>
    <source>
        <strain evidence="2 3">LMG 31469</strain>
    </source>
</reference>